<dbReference type="PANTHER" id="PTHR35041:SF3">
    <property type="entry name" value="FORMYLMETHIONINE DEFORMYLASE-LIKE PROTEIN"/>
    <property type="match status" value="1"/>
</dbReference>
<name>A0AAN6PB66_9PEZI</name>
<accession>A0AAN6PB66</accession>
<feature type="compositionally biased region" description="Polar residues" evidence="1">
    <location>
        <begin position="33"/>
        <end position="43"/>
    </location>
</feature>
<dbReference type="PANTHER" id="PTHR35041">
    <property type="entry name" value="MEDIATOR OF RNA POLYMERASE II TRANSCRIPTION SUBUNIT 1"/>
    <property type="match status" value="1"/>
</dbReference>
<feature type="transmembrane region" description="Helical" evidence="2">
    <location>
        <begin position="69"/>
        <end position="90"/>
    </location>
</feature>
<keyword evidence="2" id="KW-0472">Membrane</keyword>
<feature type="transmembrane region" description="Helical" evidence="2">
    <location>
        <begin position="110"/>
        <end position="129"/>
    </location>
</feature>
<proteinExistence type="predicted"/>
<dbReference type="Proteomes" id="UP001303115">
    <property type="component" value="Unassembled WGS sequence"/>
</dbReference>
<reference evidence="4" key="1">
    <citation type="journal article" date="2023" name="Mol. Phylogenet. Evol.">
        <title>Genome-scale phylogeny and comparative genomics of the fungal order Sordariales.</title>
        <authorList>
            <person name="Hensen N."/>
            <person name="Bonometti L."/>
            <person name="Westerberg I."/>
            <person name="Brannstrom I.O."/>
            <person name="Guillou S."/>
            <person name="Cros-Aarteil S."/>
            <person name="Calhoun S."/>
            <person name="Haridas S."/>
            <person name="Kuo A."/>
            <person name="Mondo S."/>
            <person name="Pangilinan J."/>
            <person name="Riley R."/>
            <person name="LaButti K."/>
            <person name="Andreopoulos B."/>
            <person name="Lipzen A."/>
            <person name="Chen C."/>
            <person name="Yan M."/>
            <person name="Daum C."/>
            <person name="Ng V."/>
            <person name="Clum A."/>
            <person name="Steindorff A."/>
            <person name="Ohm R.A."/>
            <person name="Martin F."/>
            <person name="Silar P."/>
            <person name="Natvig D.O."/>
            <person name="Lalanne C."/>
            <person name="Gautier V."/>
            <person name="Ament-Velasquez S.L."/>
            <person name="Kruys A."/>
            <person name="Hutchinson M.I."/>
            <person name="Powell A.J."/>
            <person name="Barry K."/>
            <person name="Miller A.N."/>
            <person name="Grigoriev I.V."/>
            <person name="Debuchy R."/>
            <person name="Gladieux P."/>
            <person name="Hiltunen Thoren M."/>
            <person name="Johannesson H."/>
        </authorList>
    </citation>
    <scope>NUCLEOTIDE SEQUENCE [LARGE SCALE GENOMIC DNA]</scope>
    <source>
        <strain evidence="4">CBS 284.82</strain>
    </source>
</reference>
<feature type="region of interest" description="Disordered" evidence="1">
    <location>
        <begin position="1"/>
        <end position="58"/>
    </location>
</feature>
<feature type="transmembrane region" description="Helical" evidence="2">
    <location>
        <begin position="553"/>
        <end position="575"/>
    </location>
</feature>
<keyword evidence="4" id="KW-1185">Reference proteome</keyword>
<organism evidence="3 4">
    <name type="scientific">Parachaetomium inaequale</name>
    <dbReference type="NCBI Taxonomy" id="2588326"/>
    <lineage>
        <taxon>Eukaryota</taxon>
        <taxon>Fungi</taxon>
        <taxon>Dikarya</taxon>
        <taxon>Ascomycota</taxon>
        <taxon>Pezizomycotina</taxon>
        <taxon>Sordariomycetes</taxon>
        <taxon>Sordariomycetidae</taxon>
        <taxon>Sordariales</taxon>
        <taxon>Chaetomiaceae</taxon>
        <taxon>Parachaetomium</taxon>
    </lineage>
</organism>
<comment type="caution">
    <text evidence="3">The sequence shown here is derived from an EMBL/GenBank/DDBJ whole genome shotgun (WGS) entry which is preliminary data.</text>
</comment>
<keyword evidence="2" id="KW-1133">Transmembrane helix</keyword>
<sequence length="634" mass="69718">MQAVTSPADGPSQPCTGPARRLGEASPGGVLLPSNSVSNTVDTPTIARSPRGSRKRWKPREYHKWESPLLMGLFFVIGLGVSMAHCGFYASLEGTIVGSPAEQENNLRVGTAAAFLSQITLGASVWQTYKQWSWRSVKRGPFTMATLNDIFGVETSVLSFLNLDMLKNFKVGYVMALFAWTLILPPFFTPGTLFVYSSTNKVVDNQQVPYLNIANSTKGHLYAFSPSEKGDRFNYKNVLTRVFNGPRTVLTLLSTATASKGEILPLRAPSNHSAYTVGFFGPAVQCAPANASVRSIISDLLARKMAETAGDLTEIQNAYYAFVPSFGPQGNVTAISDIRYQTPSPSSNEAWMVFERYSNSPGESCQHDKYFQVCSLWNATYELSLGWENGFQNVTGTREMLHRVAYPVDKSGDVSNMAQHAYSAFFWALADQIIGSFGWFQETMPNSSETRSFGEIDCSIQHNSLLGSSDLAVFFDYNEDKGACQISYENLSPQRQQDIDLAKNRTLGELIEDLSFNMTVSLMHNDLFTNQTDRGVTVWEDVNRYGYNQLGLWIPYALACSLTLVTVIIGVATLMRHGVMPDTKFQDILSAADMHVITIARDPDAKGRSLTVDFEGGTATFRPLGPSVDDGSGT</sequence>
<evidence type="ECO:0000313" key="4">
    <source>
        <dbReference type="Proteomes" id="UP001303115"/>
    </source>
</evidence>
<feature type="transmembrane region" description="Helical" evidence="2">
    <location>
        <begin position="171"/>
        <end position="196"/>
    </location>
</feature>
<protein>
    <submittedName>
        <fullName evidence="3">Uncharacterized protein</fullName>
    </submittedName>
</protein>
<evidence type="ECO:0000256" key="1">
    <source>
        <dbReference type="SAM" id="MobiDB-lite"/>
    </source>
</evidence>
<gene>
    <name evidence="3" type="ORF">C8A01DRAFT_19488</name>
</gene>
<dbReference type="EMBL" id="MU854521">
    <property type="protein sequence ID" value="KAK4033593.1"/>
    <property type="molecule type" value="Genomic_DNA"/>
</dbReference>
<evidence type="ECO:0000313" key="3">
    <source>
        <dbReference type="EMBL" id="KAK4033593.1"/>
    </source>
</evidence>
<dbReference type="AlphaFoldDB" id="A0AAN6PB66"/>
<evidence type="ECO:0000256" key="2">
    <source>
        <dbReference type="SAM" id="Phobius"/>
    </source>
</evidence>
<keyword evidence="2" id="KW-0812">Transmembrane</keyword>